<reference evidence="2 3" key="1">
    <citation type="journal article" date="2005" name="Nature">
        <title>The map-based sequence of the rice genome.</title>
        <authorList>
            <consortium name="International rice genome sequencing project (IRGSP)"/>
            <person name="Matsumoto T."/>
            <person name="Wu J."/>
            <person name="Kanamori H."/>
            <person name="Katayose Y."/>
            <person name="Fujisawa M."/>
            <person name="Namiki N."/>
            <person name="Mizuno H."/>
            <person name="Yamamoto K."/>
            <person name="Antonio B.A."/>
            <person name="Baba T."/>
            <person name="Sakata K."/>
            <person name="Nagamura Y."/>
            <person name="Aoki H."/>
            <person name="Arikawa K."/>
            <person name="Arita K."/>
            <person name="Bito T."/>
            <person name="Chiden Y."/>
            <person name="Fujitsuka N."/>
            <person name="Fukunaka R."/>
            <person name="Hamada M."/>
            <person name="Harada C."/>
            <person name="Hayashi A."/>
            <person name="Hijishita S."/>
            <person name="Honda M."/>
            <person name="Hosokawa S."/>
            <person name="Ichikawa Y."/>
            <person name="Idonuma A."/>
            <person name="Iijima M."/>
            <person name="Ikeda M."/>
            <person name="Ikeno M."/>
            <person name="Ito K."/>
            <person name="Ito S."/>
            <person name="Ito T."/>
            <person name="Ito Y."/>
            <person name="Ito Y."/>
            <person name="Iwabuchi A."/>
            <person name="Kamiya K."/>
            <person name="Karasawa W."/>
            <person name="Kurita K."/>
            <person name="Katagiri S."/>
            <person name="Kikuta A."/>
            <person name="Kobayashi H."/>
            <person name="Kobayashi N."/>
            <person name="Machita K."/>
            <person name="Maehara T."/>
            <person name="Masukawa M."/>
            <person name="Mizubayashi T."/>
            <person name="Mukai Y."/>
            <person name="Nagasaki H."/>
            <person name="Nagata Y."/>
            <person name="Naito S."/>
            <person name="Nakashima M."/>
            <person name="Nakama Y."/>
            <person name="Nakamichi Y."/>
            <person name="Nakamura M."/>
            <person name="Meguro A."/>
            <person name="Negishi M."/>
            <person name="Ohta I."/>
            <person name="Ohta T."/>
            <person name="Okamoto M."/>
            <person name="Ono N."/>
            <person name="Saji S."/>
            <person name="Sakaguchi M."/>
            <person name="Sakai K."/>
            <person name="Shibata M."/>
            <person name="Shimokawa T."/>
            <person name="Song J."/>
            <person name="Takazaki Y."/>
            <person name="Terasawa K."/>
            <person name="Tsugane M."/>
            <person name="Tsuji K."/>
            <person name="Ueda S."/>
            <person name="Waki K."/>
            <person name="Yamagata H."/>
            <person name="Yamamoto M."/>
            <person name="Yamamoto S."/>
            <person name="Yamane H."/>
            <person name="Yoshiki S."/>
            <person name="Yoshihara R."/>
            <person name="Yukawa K."/>
            <person name="Zhong H."/>
            <person name="Yano M."/>
            <person name="Yuan Q."/>
            <person name="Ouyang S."/>
            <person name="Liu J."/>
            <person name="Jones K.M."/>
            <person name="Gansberger K."/>
            <person name="Moffat K."/>
            <person name="Hill J."/>
            <person name="Bera J."/>
            <person name="Fadrosh D."/>
            <person name="Jin S."/>
            <person name="Johri S."/>
            <person name="Kim M."/>
            <person name="Overton L."/>
            <person name="Reardon M."/>
            <person name="Tsitrin T."/>
            <person name="Vuong H."/>
            <person name="Weaver B."/>
            <person name="Ciecko A."/>
            <person name="Tallon L."/>
            <person name="Jackson J."/>
            <person name="Pai G."/>
            <person name="Aken S.V."/>
            <person name="Utterback T."/>
            <person name="Reidmuller S."/>
            <person name="Feldblyum T."/>
            <person name="Hsiao J."/>
            <person name="Zismann V."/>
            <person name="Iobst S."/>
            <person name="de Vazeille A.R."/>
            <person name="Buell C.R."/>
            <person name="Ying K."/>
            <person name="Li Y."/>
            <person name="Lu T."/>
            <person name="Huang Y."/>
            <person name="Zhao Q."/>
            <person name="Feng Q."/>
            <person name="Zhang L."/>
            <person name="Zhu J."/>
            <person name="Weng Q."/>
            <person name="Mu J."/>
            <person name="Lu Y."/>
            <person name="Fan D."/>
            <person name="Liu Y."/>
            <person name="Guan J."/>
            <person name="Zhang Y."/>
            <person name="Yu S."/>
            <person name="Liu X."/>
            <person name="Zhang Y."/>
            <person name="Hong G."/>
            <person name="Han B."/>
            <person name="Choisne N."/>
            <person name="Demange N."/>
            <person name="Orjeda G."/>
            <person name="Samain S."/>
            <person name="Cattolico L."/>
            <person name="Pelletier E."/>
            <person name="Couloux A."/>
            <person name="Segurens B."/>
            <person name="Wincker P."/>
            <person name="D'Hont A."/>
            <person name="Scarpelli C."/>
            <person name="Weissenbach J."/>
            <person name="Salanoubat M."/>
            <person name="Quetier F."/>
            <person name="Yu Y."/>
            <person name="Kim H.R."/>
            <person name="Rambo T."/>
            <person name="Currie J."/>
            <person name="Collura K."/>
            <person name="Luo M."/>
            <person name="Yang T."/>
            <person name="Ammiraju J.S.S."/>
            <person name="Engler F."/>
            <person name="Soderlund C."/>
            <person name="Wing R.A."/>
            <person name="Palmer L.E."/>
            <person name="de la Bastide M."/>
            <person name="Spiegel L."/>
            <person name="Nascimento L."/>
            <person name="Zutavern T."/>
            <person name="O'Shaughnessy A."/>
            <person name="Dike S."/>
            <person name="Dedhia N."/>
            <person name="Preston R."/>
            <person name="Balija V."/>
            <person name="McCombie W.R."/>
            <person name="Chow T."/>
            <person name="Chen H."/>
            <person name="Chung M."/>
            <person name="Chen C."/>
            <person name="Shaw J."/>
            <person name="Wu H."/>
            <person name="Hsiao K."/>
            <person name="Chao Y."/>
            <person name="Chu M."/>
            <person name="Cheng C."/>
            <person name="Hour A."/>
            <person name="Lee P."/>
            <person name="Lin S."/>
            <person name="Lin Y."/>
            <person name="Liou J."/>
            <person name="Liu S."/>
            <person name="Hsing Y."/>
            <person name="Raghuvanshi S."/>
            <person name="Mohanty A."/>
            <person name="Bharti A.K."/>
            <person name="Gaur A."/>
            <person name="Gupta V."/>
            <person name="Kumar D."/>
            <person name="Ravi V."/>
            <person name="Vij S."/>
            <person name="Kapur A."/>
            <person name="Khurana P."/>
            <person name="Khurana P."/>
            <person name="Khurana J.P."/>
            <person name="Tyagi A.K."/>
            <person name="Gaikwad K."/>
            <person name="Singh A."/>
            <person name="Dalal V."/>
            <person name="Srivastava S."/>
            <person name="Dixit A."/>
            <person name="Pal A.K."/>
            <person name="Ghazi I.A."/>
            <person name="Yadav M."/>
            <person name="Pandit A."/>
            <person name="Bhargava A."/>
            <person name="Sureshbabu K."/>
            <person name="Batra K."/>
            <person name="Sharma T.R."/>
            <person name="Mohapatra T."/>
            <person name="Singh N.K."/>
            <person name="Messing J."/>
            <person name="Nelson A.B."/>
            <person name="Fuks G."/>
            <person name="Kavchok S."/>
            <person name="Keizer G."/>
            <person name="Linton E."/>
            <person name="Llaca V."/>
            <person name="Song R."/>
            <person name="Tanyolac B."/>
            <person name="Young S."/>
            <person name="Ho-Il K."/>
            <person name="Hahn J.H."/>
            <person name="Sangsakoo G."/>
            <person name="Vanavichit A."/>
            <person name="de Mattos Luiz.A.T."/>
            <person name="Zimmer P.D."/>
            <person name="Malone G."/>
            <person name="Dellagostin O."/>
            <person name="de Oliveira A.C."/>
            <person name="Bevan M."/>
            <person name="Bancroft I."/>
            <person name="Minx P."/>
            <person name="Cordum H."/>
            <person name="Wilson R."/>
            <person name="Cheng Z."/>
            <person name="Jin W."/>
            <person name="Jiang J."/>
            <person name="Leong S.A."/>
            <person name="Iwama H."/>
            <person name="Gojobori T."/>
            <person name="Itoh T."/>
            <person name="Niimura Y."/>
            <person name="Fujii Y."/>
            <person name="Habara T."/>
            <person name="Sakai H."/>
            <person name="Sato Y."/>
            <person name="Wilson G."/>
            <person name="Kumar K."/>
            <person name="McCouch S."/>
            <person name="Juretic N."/>
            <person name="Hoen D."/>
            <person name="Wright S."/>
            <person name="Bruskiewich R."/>
            <person name="Bureau T."/>
            <person name="Miyao A."/>
            <person name="Hirochika H."/>
            <person name="Nishikawa T."/>
            <person name="Kadowaki K."/>
            <person name="Sugiura M."/>
            <person name="Burr B."/>
            <person name="Sasaki T."/>
        </authorList>
    </citation>
    <scope>NUCLEOTIDE SEQUENCE [LARGE SCALE GENOMIC DNA]</scope>
    <source>
        <strain evidence="3">cv. Nipponbare</strain>
    </source>
</reference>
<evidence type="ECO:0000313" key="2">
    <source>
        <dbReference type="EMBL" id="BAH93436.1"/>
    </source>
</evidence>
<feature type="non-terminal residue" evidence="2">
    <location>
        <position position="1"/>
    </location>
</feature>
<reference evidence="3" key="2">
    <citation type="journal article" date="2008" name="Nucleic Acids Res.">
        <title>The rice annotation project database (RAP-DB): 2008 update.</title>
        <authorList>
            <consortium name="The rice annotation project (RAP)"/>
        </authorList>
    </citation>
    <scope>GENOME REANNOTATION</scope>
    <source>
        <strain evidence="3">cv. Nipponbare</strain>
    </source>
</reference>
<dbReference type="AlphaFoldDB" id="C7J389"/>
<organism evidence="2 3">
    <name type="scientific">Oryza sativa subsp. japonica</name>
    <name type="common">Rice</name>
    <dbReference type="NCBI Taxonomy" id="39947"/>
    <lineage>
        <taxon>Eukaryota</taxon>
        <taxon>Viridiplantae</taxon>
        <taxon>Streptophyta</taxon>
        <taxon>Embryophyta</taxon>
        <taxon>Tracheophyta</taxon>
        <taxon>Spermatophyta</taxon>
        <taxon>Magnoliopsida</taxon>
        <taxon>Liliopsida</taxon>
        <taxon>Poales</taxon>
        <taxon>Poaceae</taxon>
        <taxon>BOP clade</taxon>
        <taxon>Oryzoideae</taxon>
        <taxon>Oryzeae</taxon>
        <taxon>Oryzinae</taxon>
        <taxon>Oryza</taxon>
        <taxon>Oryza sativa</taxon>
    </lineage>
</organism>
<gene>
    <name evidence="2" type="ordered locus">Os06g0273100</name>
</gene>
<protein>
    <submittedName>
        <fullName evidence="2">Os06g0273100 protein</fullName>
    </submittedName>
</protein>
<feature type="region of interest" description="Disordered" evidence="1">
    <location>
        <begin position="1"/>
        <end position="51"/>
    </location>
</feature>
<proteinExistence type="predicted"/>
<sequence length="72" mass="7495">PLLSLQAPRRLSIPGATAPPSPHPWSPATVSSPTPSPHPPPPLPQPPPPHPHCRFLAIPIDVFSSPSSVALP</sequence>
<name>C7J389_ORYSJ</name>
<evidence type="ECO:0000313" key="3">
    <source>
        <dbReference type="Proteomes" id="UP000000763"/>
    </source>
</evidence>
<evidence type="ECO:0000256" key="1">
    <source>
        <dbReference type="SAM" id="MobiDB-lite"/>
    </source>
</evidence>
<dbReference type="EMBL" id="AP008212">
    <property type="protein sequence ID" value="BAH93436.1"/>
    <property type="molecule type" value="Genomic_DNA"/>
</dbReference>
<dbReference type="Proteomes" id="UP000000763">
    <property type="component" value="Chromosome 6"/>
</dbReference>
<feature type="compositionally biased region" description="Pro residues" evidence="1">
    <location>
        <begin position="34"/>
        <end position="50"/>
    </location>
</feature>
<accession>C7J389</accession>
<dbReference type="KEGG" id="dosa:Os06g0273100"/>